<dbReference type="SUPFAM" id="SSF52266">
    <property type="entry name" value="SGNH hydrolase"/>
    <property type="match status" value="1"/>
</dbReference>
<feature type="chain" id="PRO_5013245275" evidence="2">
    <location>
        <begin position="32"/>
        <end position="334"/>
    </location>
</feature>
<dbReference type="Gene3D" id="3.40.50.1110">
    <property type="entry name" value="SGNH hydrolase"/>
    <property type="match status" value="1"/>
</dbReference>
<dbReference type="PANTHER" id="PTHR30383:SF31">
    <property type="entry name" value="SGNH HYDROLASE-TYPE ESTERASE DOMAIN-CONTAINING PROTEIN-RELATED"/>
    <property type="match status" value="1"/>
</dbReference>
<evidence type="ECO:0000313" key="3">
    <source>
        <dbReference type="EMBL" id="OJJ55659.1"/>
    </source>
</evidence>
<name>A0A1L9T8A7_9EURO</name>
<dbReference type="InterPro" id="IPR036514">
    <property type="entry name" value="SGNH_hydro_sf"/>
</dbReference>
<dbReference type="OrthoDB" id="6123at2759"/>
<dbReference type="AlphaFoldDB" id="A0A1L9T8A7"/>
<dbReference type="EMBL" id="KV878592">
    <property type="protein sequence ID" value="OJJ55659.1"/>
    <property type="molecule type" value="Genomic_DNA"/>
</dbReference>
<proteinExistence type="predicted"/>
<reference evidence="4" key="1">
    <citation type="journal article" date="2017" name="Genome Biol.">
        <title>Comparative genomics reveals high biological diversity and specific adaptations in the industrially and medically important fungal genus Aspergillus.</title>
        <authorList>
            <person name="de Vries R.P."/>
            <person name="Riley R."/>
            <person name="Wiebenga A."/>
            <person name="Aguilar-Osorio G."/>
            <person name="Amillis S."/>
            <person name="Uchima C.A."/>
            <person name="Anderluh G."/>
            <person name="Asadollahi M."/>
            <person name="Askin M."/>
            <person name="Barry K."/>
            <person name="Battaglia E."/>
            <person name="Bayram O."/>
            <person name="Benocci T."/>
            <person name="Braus-Stromeyer S.A."/>
            <person name="Caldana C."/>
            <person name="Canovas D."/>
            <person name="Cerqueira G.C."/>
            <person name="Chen F."/>
            <person name="Chen W."/>
            <person name="Choi C."/>
            <person name="Clum A."/>
            <person name="Dos Santos R.A."/>
            <person name="Damasio A.R."/>
            <person name="Diallinas G."/>
            <person name="Emri T."/>
            <person name="Fekete E."/>
            <person name="Flipphi M."/>
            <person name="Freyberg S."/>
            <person name="Gallo A."/>
            <person name="Gournas C."/>
            <person name="Habgood R."/>
            <person name="Hainaut M."/>
            <person name="Harispe M.L."/>
            <person name="Henrissat B."/>
            <person name="Hilden K.S."/>
            <person name="Hope R."/>
            <person name="Hossain A."/>
            <person name="Karabika E."/>
            <person name="Karaffa L."/>
            <person name="Karanyi Z."/>
            <person name="Krasevec N."/>
            <person name="Kuo A."/>
            <person name="Kusch H."/>
            <person name="LaButti K."/>
            <person name="Lagendijk E.L."/>
            <person name="Lapidus A."/>
            <person name="Levasseur A."/>
            <person name="Lindquist E."/>
            <person name="Lipzen A."/>
            <person name="Logrieco A.F."/>
            <person name="MacCabe A."/>
            <person name="Maekelae M.R."/>
            <person name="Malavazi I."/>
            <person name="Melin P."/>
            <person name="Meyer V."/>
            <person name="Mielnichuk N."/>
            <person name="Miskei M."/>
            <person name="Molnar A.P."/>
            <person name="Mule G."/>
            <person name="Ngan C.Y."/>
            <person name="Orejas M."/>
            <person name="Orosz E."/>
            <person name="Ouedraogo J.P."/>
            <person name="Overkamp K.M."/>
            <person name="Park H.-S."/>
            <person name="Perrone G."/>
            <person name="Piumi F."/>
            <person name="Punt P.J."/>
            <person name="Ram A.F."/>
            <person name="Ramon A."/>
            <person name="Rauscher S."/>
            <person name="Record E."/>
            <person name="Riano-Pachon D.M."/>
            <person name="Robert V."/>
            <person name="Roehrig J."/>
            <person name="Ruller R."/>
            <person name="Salamov A."/>
            <person name="Salih N.S."/>
            <person name="Samson R.A."/>
            <person name="Sandor E."/>
            <person name="Sanguinetti M."/>
            <person name="Schuetze T."/>
            <person name="Sepcic K."/>
            <person name="Shelest E."/>
            <person name="Sherlock G."/>
            <person name="Sophianopoulou V."/>
            <person name="Squina F.M."/>
            <person name="Sun H."/>
            <person name="Susca A."/>
            <person name="Todd R.B."/>
            <person name="Tsang A."/>
            <person name="Unkles S.E."/>
            <person name="van de Wiele N."/>
            <person name="van Rossen-Uffink D."/>
            <person name="Oliveira J.V."/>
            <person name="Vesth T.C."/>
            <person name="Visser J."/>
            <person name="Yu J.-H."/>
            <person name="Zhou M."/>
            <person name="Andersen M.R."/>
            <person name="Archer D.B."/>
            <person name="Baker S.E."/>
            <person name="Benoit I."/>
            <person name="Brakhage A.A."/>
            <person name="Braus G.H."/>
            <person name="Fischer R."/>
            <person name="Frisvad J.C."/>
            <person name="Goldman G.H."/>
            <person name="Houbraken J."/>
            <person name="Oakley B."/>
            <person name="Pocsi I."/>
            <person name="Scazzocchio C."/>
            <person name="Seiboth B."/>
            <person name="vanKuyk P.A."/>
            <person name="Wortman J."/>
            <person name="Dyer P.S."/>
            <person name="Grigoriev I.V."/>
        </authorList>
    </citation>
    <scope>NUCLEOTIDE SEQUENCE [LARGE SCALE GENOMIC DNA]</scope>
    <source>
        <strain evidence="4">CBS 593.65</strain>
    </source>
</reference>
<dbReference type="STRING" id="1036612.A0A1L9T8A7"/>
<protein>
    <submittedName>
        <fullName evidence="3">Uncharacterized protein</fullName>
    </submittedName>
</protein>
<feature type="region of interest" description="Disordered" evidence="1">
    <location>
        <begin position="269"/>
        <end position="297"/>
    </location>
</feature>
<gene>
    <name evidence="3" type="ORF">ASPSYDRAFT_158034</name>
</gene>
<dbReference type="InterPro" id="IPR001087">
    <property type="entry name" value="GDSL"/>
</dbReference>
<dbReference type="InterPro" id="IPR051532">
    <property type="entry name" value="Ester_Hydrolysis_Enzymes"/>
</dbReference>
<keyword evidence="4" id="KW-1185">Reference proteome</keyword>
<evidence type="ECO:0000313" key="4">
    <source>
        <dbReference type="Proteomes" id="UP000184356"/>
    </source>
</evidence>
<dbReference type="GO" id="GO:0004622">
    <property type="term" value="F:phosphatidylcholine lysophospholipase activity"/>
    <property type="evidence" value="ECO:0007669"/>
    <property type="project" value="TreeGrafter"/>
</dbReference>
<evidence type="ECO:0000256" key="1">
    <source>
        <dbReference type="SAM" id="MobiDB-lite"/>
    </source>
</evidence>
<dbReference type="Pfam" id="PF00657">
    <property type="entry name" value="Lipase_GDSL"/>
    <property type="match status" value="1"/>
</dbReference>
<feature type="signal peptide" evidence="2">
    <location>
        <begin position="1"/>
        <end position="31"/>
    </location>
</feature>
<dbReference type="Proteomes" id="UP000184356">
    <property type="component" value="Unassembled WGS sequence"/>
</dbReference>
<dbReference type="RefSeq" id="XP_040699465.1">
    <property type="nucleotide sequence ID" value="XM_040842696.1"/>
</dbReference>
<keyword evidence="2" id="KW-0732">Signal</keyword>
<dbReference type="PANTHER" id="PTHR30383">
    <property type="entry name" value="THIOESTERASE 1/PROTEASE 1/LYSOPHOSPHOLIPASE L1"/>
    <property type="match status" value="1"/>
</dbReference>
<evidence type="ECO:0000256" key="2">
    <source>
        <dbReference type="SAM" id="SignalP"/>
    </source>
</evidence>
<organism evidence="3 4">
    <name type="scientific">Aspergillus sydowii CBS 593.65</name>
    <dbReference type="NCBI Taxonomy" id="1036612"/>
    <lineage>
        <taxon>Eukaryota</taxon>
        <taxon>Fungi</taxon>
        <taxon>Dikarya</taxon>
        <taxon>Ascomycota</taxon>
        <taxon>Pezizomycotina</taxon>
        <taxon>Eurotiomycetes</taxon>
        <taxon>Eurotiomycetidae</taxon>
        <taxon>Eurotiales</taxon>
        <taxon>Aspergillaceae</taxon>
        <taxon>Aspergillus</taxon>
        <taxon>Aspergillus subgen. Nidulantes</taxon>
    </lineage>
</organism>
<dbReference type="GeneID" id="63758769"/>
<dbReference type="VEuPathDB" id="FungiDB:ASPSYDRAFT_158034"/>
<accession>A0A1L9T8A7</accession>
<dbReference type="CDD" id="cd01833">
    <property type="entry name" value="XynB_like"/>
    <property type="match status" value="1"/>
</dbReference>
<sequence>MRIRRSSPVPSPATSSVLALFILTFLTTVLCSPHSSSTPALSLAQRRQNAQNAPRASKPFLLRVMPLGASITVGYQSSDGNGYRKFLREQLRFAGWEVDMVGSLANGTMKDNQNEGHFGKTIDQIANAAVDSAHLQPNVVLINVGTNDGIQNVHITGAGERIDRLIDDLIARIPNTTIILSTLIPNTEIQRVVERLSKEYRGVAARRRAQGDSVVLAEMSYFVSSSKLVDGTHPNDEGYKEMAAVWWDAIETAEQEGMLARPNKVPGTAVAAVQGGNGTSSEGRGLDDGPVEDPDLPYYIAPPQPGETSLASSLRVGLGHLGYLWLLFGVVFWI</sequence>